<evidence type="ECO:0000313" key="1">
    <source>
        <dbReference type="EMBL" id="AIO65498.1"/>
    </source>
</evidence>
<keyword evidence="2" id="KW-1185">Reference proteome</keyword>
<dbReference type="AlphaFoldDB" id="A0AAI8B4P1"/>
<protein>
    <submittedName>
        <fullName evidence="1">Uncharacterized protein</fullName>
    </submittedName>
</protein>
<evidence type="ECO:0000313" key="2">
    <source>
        <dbReference type="Proteomes" id="UP000029424"/>
    </source>
</evidence>
<proteinExistence type="predicted"/>
<dbReference type="RefSeq" id="WP_010103023.1">
    <property type="nucleotide sequence ID" value="NZ_CP008726.1"/>
</dbReference>
<dbReference type="KEGG" id="bok:DM82_1592"/>
<sequence>MSMYTYCGFEIYPLIYPHFPARDGHASDYEAGFDVAVKICLRGTDTTLTRSRTFRLHGDSPFSSAGDARRASLRYAEGVIDQNRGEQWTLDEGAGMPLHA</sequence>
<reference evidence="1 2" key="1">
    <citation type="submission" date="2014-06" db="EMBL/GenBank/DDBJ databases">
        <authorList>
            <person name="Bishop-Lilly K.A."/>
            <person name="Broomall S.M."/>
            <person name="Chain P.S."/>
            <person name="Chertkov O."/>
            <person name="Coyne S.R."/>
            <person name="Daligault H.E."/>
            <person name="Davenport K.W."/>
            <person name="Erkkila T."/>
            <person name="Frey K.G."/>
            <person name="Gibbons H.S."/>
            <person name="Gu W."/>
            <person name="Jaissle J."/>
            <person name="Johnson S.L."/>
            <person name="Koroleva G.I."/>
            <person name="Ladner J.T."/>
            <person name="Lo C.-C."/>
            <person name="Minogue T.D."/>
            <person name="Munk C."/>
            <person name="Palacios G.F."/>
            <person name="Redden C.L."/>
            <person name="Rosenzweig C.N."/>
            <person name="Scholz M.B."/>
            <person name="Teshima H."/>
            <person name="Xu Y."/>
        </authorList>
    </citation>
    <scope>NUCLEOTIDE SEQUENCE [LARGE SCALE GENOMIC DNA]</scope>
    <source>
        <strain evidence="1 2">EO147</strain>
    </source>
</reference>
<gene>
    <name evidence="1" type="ORF">DM82_1592</name>
</gene>
<organism evidence="1 2">
    <name type="scientific">Burkholderia oklahomensis</name>
    <dbReference type="NCBI Taxonomy" id="342113"/>
    <lineage>
        <taxon>Bacteria</taxon>
        <taxon>Pseudomonadati</taxon>
        <taxon>Pseudomonadota</taxon>
        <taxon>Betaproteobacteria</taxon>
        <taxon>Burkholderiales</taxon>
        <taxon>Burkholderiaceae</taxon>
        <taxon>Burkholderia</taxon>
        <taxon>pseudomallei group</taxon>
    </lineage>
</organism>
<dbReference type="EMBL" id="CP008726">
    <property type="protein sequence ID" value="AIO65498.1"/>
    <property type="molecule type" value="Genomic_DNA"/>
</dbReference>
<name>A0AAI8B4P1_9BURK</name>
<accession>A0AAI8B4P1</accession>
<dbReference type="Proteomes" id="UP000029424">
    <property type="component" value="Chromosome 1"/>
</dbReference>